<dbReference type="SMART" id="SM00354">
    <property type="entry name" value="HTH_LACI"/>
    <property type="match status" value="1"/>
</dbReference>
<evidence type="ECO:0000313" key="5">
    <source>
        <dbReference type="EMBL" id="MEL0658989.1"/>
    </source>
</evidence>
<keyword evidence="2 5" id="KW-0238">DNA-binding</keyword>
<dbReference type="PROSITE" id="PS50932">
    <property type="entry name" value="HTH_LACI_2"/>
    <property type="match status" value="1"/>
</dbReference>
<dbReference type="InterPro" id="IPR046335">
    <property type="entry name" value="LacI/GalR-like_sensor"/>
</dbReference>
<protein>
    <submittedName>
        <fullName evidence="5">LacI family DNA-binding transcriptional regulator</fullName>
    </submittedName>
</protein>
<reference evidence="5 6" key="1">
    <citation type="submission" date="2024-02" db="EMBL/GenBank/DDBJ databases">
        <title>Bacteria isolated from the canopy kelp, Nereocystis luetkeana.</title>
        <authorList>
            <person name="Pfister C.A."/>
            <person name="Younker I.T."/>
            <person name="Light S.H."/>
        </authorList>
    </citation>
    <scope>NUCLEOTIDE SEQUENCE [LARGE SCALE GENOMIC DNA]</scope>
    <source>
        <strain evidence="5 6">TI.2.07</strain>
    </source>
</reference>
<dbReference type="Pfam" id="PF00356">
    <property type="entry name" value="LacI"/>
    <property type="match status" value="1"/>
</dbReference>
<comment type="caution">
    <text evidence="5">The sequence shown here is derived from an EMBL/GenBank/DDBJ whole genome shotgun (WGS) entry which is preliminary data.</text>
</comment>
<dbReference type="PRINTS" id="PR00036">
    <property type="entry name" value="HTHLACI"/>
</dbReference>
<dbReference type="InterPro" id="IPR028082">
    <property type="entry name" value="Peripla_BP_I"/>
</dbReference>
<name>A0ABU9HAV3_9GAMM</name>
<dbReference type="Proteomes" id="UP001366060">
    <property type="component" value="Unassembled WGS sequence"/>
</dbReference>
<dbReference type="SUPFAM" id="SSF53822">
    <property type="entry name" value="Periplasmic binding protein-like I"/>
    <property type="match status" value="1"/>
</dbReference>
<dbReference type="SUPFAM" id="SSF47413">
    <property type="entry name" value="lambda repressor-like DNA-binding domains"/>
    <property type="match status" value="1"/>
</dbReference>
<evidence type="ECO:0000313" key="6">
    <source>
        <dbReference type="Proteomes" id="UP001366060"/>
    </source>
</evidence>
<dbReference type="PANTHER" id="PTHR30146">
    <property type="entry name" value="LACI-RELATED TRANSCRIPTIONAL REPRESSOR"/>
    <property type="match status" value="1"/>
</dbReference>
<evidence type="ECO:0000256" key="3">
    <source>
        <dbReference type="ARBA" id="ARBA00023163"/>
    </source>
</evidence>
<evidence type="ECO:0000256" key="1">
    <source>
        <dbReference type="ARBA" id="ARBA00023015"/>
    </source>
</evidence>
<evidence type="ECO:0000259" key="4">
    <source>
        <dbReference type="PROSITE" id="PS50932"/>
    </source>
</evidence>
<keyword evidence="3" id="KW-0804">Transcription</keyword>
<keyword evidence="6" id="KW-1185">Reference proteome</keyword>
<keyword evidence="1" id="KW-0805">Transcription regulation</keyword>
<dbReference type="EMBL" id="JBAKBA010000013">
    <property type="protein sequence ID" value="MEL0658989.1"/>
    <property type="molecule type" value="Genomic_DNA"/>
</dbReference>
<accession>A0ABU9HAV3</accession>
<dbReference type="Pfam" id="PF13377">
    <property type="entry name" value="Peripla_BP_3"/>
    <property type="match status" value="1"/>
</dbReference>
<dbReference type="InterPro" id="IPR010982">
    <property type="entry name" value="Lambda_DNA-bd_dom_sf"/>
</dbReference>
<sequence>MSTILDVCKLANVSKATVSRVINGTGQVKESTREKVFSAMQSLGYRPNRLAQALATNKTHTIGLVVSDFDGIHFGLLLKQAAASAEFAKKQLIVTDGHNDPDYEYEVIMQLEAQCDAVVLYSRTLTDDHIQRLHQQLTIPIVVINRDLPEQLFHSVSFQQEDAIKLMMGHLLDNGHRQIACITGHMMNPTGIARLNGYKYSLAQLGVNFDEKLVKHGVYDMKSGYQACKELINDGVSFTAIIAFNDCMALGALRALTEAGIQVPEQVSIIGIDNDPVSEFFTPRLTTVKLPIADMTKQAVELAITLCDETKATHSYQYKGQLIERESVMPVRSVLSS</sequence>
<dbReference type="CDD" id="cd06270">
    <property type="entry name" value="PBP1_GalS-like"/>
    <property type="match status" value="1"/>
</dbReference>
<dbReference type="RefSeq" id="WP_341627591.1">
    <property type="nucleotide sequence ID" value="NZ_JBAKBA010000013.1"/>
</dbReference>
<dbReference type="Gene3D" id="1.10.260.40">
    <property type="entry name" value="lambda repressor-like DNA-binding domains"/>
    <property type="match status" value="1"/>
</dbReference>
<dbReference type="PANTHER" id="PTHR30146:SF67">
    <property type="entry name" value="HTH-TYPE TRANSCRIPTIONAL REGULATOR ASCG"/>
    <property type="match status" value="1"/>
</dbReference>
<evidence type="ECO:0000256" key="2">
    <source>
        <dbReference type="ARBA" id="ARBA00023125"/>
    </source>
</evidence>
<gene>
    <name evidence="5" type="ORF">V6255_07525</name>
</gene>
<feature type="domain" description="HTH lacI-type" evidence="4">
    <location>
        <begin position="2"/>
        <end position="56"/>
    </location>
</feature>
<dbReference type="InterPro" id="IPR000843">
    <property type="entry name" value="HTH_LacI"/>
</dbReference>
<organism evidence="5 6">
    <name type="scientific">Psychromonas arctica</name>
    <dbReference type="NCBI Taxonomy" id="168275"/>
    <lineage>
        <taxon>Bacteria</taxon>
        <taxon>Pseudomonadati</taxon>
        <taxon>Pseudomonadota</taxon>
        <taxon>Gammaproteobacteria</taxon>
        <taxon>Alteromonadales</taxon>
        <taxon>Psychromonadaceae</taxon>
        <taxon>Psychromonas</taxon>
    </lineage>
</organism>
<dbReference type="GO" id="GO:0003677">
    <property type="term" value="F:DNA binding"/>
    <property type="evidence" value="ECO:0007669"/>
    <property type="project" value="UniProtKB-KW"/>
</dbReference>
<proteinExistence type="predicted"/>
<dbReference type="Gene3D" id="3.40.50.2300">
    <property type="match status" value="2"/>
</dbReference>
<dbReference type="CDD" id="cd01392">
    <property type="entry name" value="HTH_LacI"/>
    <property type="match status" value="1"/>
</dbReference>